<keyword evidence="2" id="KW-1185">Reference proteome</keyword>
<dbReference type="AlphaFoldDB" id="A0A1H3HNT3"/>
<protein>
    <submittedName>
        <fullName evidence="1">Uncharacterized protein</fullName>
    </submittedName>
</protein>
<reference evidence="1 2" key="1">
    <citation type="submission" date="2016-10" db="EMBL/GenBank/DDBJ databases">
        <authorList>
            <person name="de Groot N.N."/>
        </authorList>
    </citation>
    <scope>NUCLEOTIDE SEQUENCE [LARGE SCALE GENOMIC DNA]</scope>
    <source>
        <strain evidence="1 2">DSM 24956</strain>
    </source>
</reference>
<organism evidence="1 2">
    <name type="scientific">Lutibacter oricola</name>
    <dbReference type="NCBI Taxonomy" id="762486"/>
    <lineage>
        <taxon>Bacteria</taxon>
        <taxon>Pseudomonadati</taxon>
        <taxon>Bacteroidota</taxon>
        <taxon>Flavobacteriia</taxon>
        <taxon>Flavobacteriales</taxon>
        <taxon>Flavobacteriaceae</taxon>
        <taxon>Lutibacter</taxon>
    </lineage>
</organism>
<accession>A0A1H3HNT3</accession>
<dbReference type="EMBL" id="FNNJ01000050">
    <property type="protein sequence ID" value="SDY17151.1"/>
    <property type="molecule type" value="Genomic_DNA"/>
</dbReference>
<sequence length="167" mass="19345">MKIMRNILGIIILTLLMINCSNHKKDLVFVKNDYEIDLTNIDSVCKNLKGFWIPEKLINGEMILWLDMNENNCSCNWEIIPFNDKIRNEKMLPMKSCPTVATLIDKNNVSHIDFGSTEYDLVQIDSVHFEYVGLGGSSISKIEYLSKTKFKINGITYLRHKGYEFLE</sequence>
<name>A0A1H3HNT3_9FLAO</name>
<gene>
    <name evidence="1" type="ORF">SAMN05444411_1502</name>
</gene>
<proteinExistence type="predicted"/>
<dbReference type="Proteomes" id="UP000199595">
    <property type="component" value="Unassembled WGS sequence"/>
</dbReference>
<evidence type="ECO:0000313" key="2">
    <source>
        <dbReference type="Proteomes" id="UP000199595"/>
    </source>
</evidence>
<evidence type="ECO:0000313" key="1">
    <source>
        <dbReference type="EMBL" id="SDY17151.1"/>
    </source>
</evidence>